<accession>A0A7C4AQS9</accession>
<dbReference type="Gene3D" id="3.10.290.10">
    <property type="entry name" value="RNA-binding S4 domain"/>
    <property type="match status" value="1"/>
</dbReference>
<dbReference type="PROSITE" id="PS50889">
    <property type="entry name" value="S4"/>
    <property type="match status" value="1"/>
</dbReference>
<gene>
    <name evidence="7" type="primary">rpsD</name>
    <name evidence="11" type="ORF">ENV54_03460</name>
</gene>
<dbReference type="InterPro" id="IPR018079">
    <property type="entry name" value="Ribosomal_uS4_CS"/>
</dbReference>
<dbReference type="AlphaFoldDB" id="A0A7C4AQS9"/>
<dbReference type="EMBL" id="DTGT01000109">
    <property type="protein sequence ID" value="HGH60340.1"/>
    <property type="molecule type" value="Genomic_DNA"/>
</dbReference>
<evidence type="ECO:0000313" key="11">
    <source>
        <dbReference type="EMBL" id="HGH60340.1"/>
    </source>
</evidence>
<dbReference type="FunFam" id="1.10.1050.10:FF:000001">
    <property type="entry name" value="30S ribosomal protein S4"/>
    <property type="match status" value="1"/>
</dbReference>
<dbReference type="PROSITE" id="PS00632">
    <property type="entry name" value="RIBOSOMAL_S4"/>
    <property type="match status" value="1"/>
</dbReference>
<evidence type="ECO:0000256" key="8">
    <source>
        <dbReference type="RuleBase" id="RU003699"/>
    </source>
</evidence>
<dbReference type="GO" id="GO:0019843">
    <property type="term" value="F:rRNA binding"/>
    <property type="evidence" value="ECO:0007669"/>
    <property type="project" value="UniProtKB-UniRule"/>
</dbReference>
<proteinExistence type="inferred from homology"/>
<evidence type="ECO:0000259" key="10">
    <source>
        <dbReference type="SMART" id="SM01390"/>
    </source>
</evidence>
<dbReference type="FunFam" id="3.10.290.10:FF:000001">
    <property type="entry name" value="30S ribosomal protein S4"/>
    <property type="match status" value="1"/>
</dbReference>
<dbReference type="InterPro" id="IPR001912">
    <property type="entry name" value="Ribosomal_uS4_N"/>
</dbReference>
<evidence type="ECO:0000256" key="5">
    <source>
        <dbReference type="ARBA" id="ARBA00023274"/>
    </source>
</evidence>
<keyword evidence="4 7" id="KW-0689">Ribosomal protein</keyword>
<evidence type="ECO:0000256" key="3">
    <source>
        <dbReference type="ARBA" id="ARBA00022884"/>
    </source>
</evidence>
<dbReference type="InterPro" id="IPR005709">
    <property type="entry name" value="Ribosomal_uS4_bac-type"/>
</dbReference>
<dbReference type="NCBIfam" id="NF003717">
    <property type="entry name" value="PRK05327.1"/>
    <property type="match status" value="1"/>
</dbReference>
<comment type="function">
    <text evidence="7">With S5 and S12 plays an important role in translational accuracy.</text>
</comment>
<dbReference type="SMART" id="SM01390">
    <property type="entry name" value="Ribosomal_S4"/>
    <property type="match status" value="1"/>
</dbReference>
<organism evidence="11">
    <name type="scientific">Desulfomonile tiedjei</name>
    <dbReference type="NCBI Taxonomy" id="2358"/>
    <lineage>
        <taxon>Bacteria</taxon>
        <taxon>Pseudomonadati</taxon>
        <taxon>Thermodesulfobacteriota</taxon>
        <taxon>Desulfomonilia</taxon>
        <taxon>Desulfomonilales</taxon>
        <taxon>Desulfomonilaceae</taxon>
        <taxon>Desulfomonile</taxon>
    </lineage>
</organism>
<name>A0A7C4AQS9_9BACT</name>
<comment type="caution">
    <text evidence="11">The sequence shown here is derived from an EMBL/GenBank/DDBJ whole genome shotgun (WGS) entry which is preliminary data.</text>
</comment>
<evidence type="ECO:0000259" key="9">
    <source>
        <dbReference type="SMART" id="SM00363"/>
    </source>
</evidence>
<dbReference type="GO" id="GO:0003735">
    <property type="term" value="F:structural constituent of ribosome"/>
    <property type="evidence" value="ECO:0007669"/>
    <property type="project" value="InterPro"/>
</dbReference>
<dbReference type="Pfam" id="PF01479">
    <property type="entry name" value="S4"/>
    <property type="match status" value="1"/>
</dbReference>
<evidence type="ECO:0000256" key="6">
    <source>
        <dbReference type="ARBA" id="ARBA00035254"/>
    </source>
</evidence>
<feature type="domain" description="Small ribosomal subunit protein uS4 N-terminal" evidence="10">
    <location>
        <begin position="3"/>
        <end position="97"/>
    </location>
</feature>
<keyword evidence="2 7" id="KW-0699">rRNA-binding</keyword>
<dbReference type="PANTHER" id="PTHR11831">
    <property type="entry name" value="30S 40S RIBOSOMAL PROTEIN"/>
    <property type="match status" value="1"/>
</dbReference>
<dbReference type="GO" id="GO:0042274">
    <property type="term" value="P:ribosomal small subunit biogenesis"/>
    <property type="evidence" value="ECO:0007669"/>
    <property type="project" value="TreeGrafter"/>
</dbReference>
<dbReference type="SMART" id="SM00363">
    <property type="entry name" value="S4"/>
    <property type="match status" value="1"/>
</dbReference>
<dbReference type="Gene3D" id="1.10.1050.10">
    <property type="entry name" value="Ribosomal Protein S4 Delta 41, Chain A, domain 1"/>
    <property type="match status" value="1"/>
</dbReference>
<comment type="similarity">
    <text evidence="1 7 8">Belongs to the universal ribosomal protein uS4 family.</text>
</comment>
<dbReference type="GO" id="GO:0015935">
    <property type="term" value="C:small ribosomal subunit"/>
    <property type="evidence" value="ECO:0007669"/>
    <property type="project" value="InterPro"/>
</dbReference>
<feature type="domain" description="RNA-binding S4" evidence="9">
    <location>
        <begin position="98"/>
        <end position="162"/>
    </location>
</feature>
<sequence>MARYRESVCRFCRRETTKLFLKGDRCYTDKCSVERRNYPPGQHGQSRSKYTDYGVQLREKQKVRRMYGVLEKQFRNYVHLAEQRRGVTGENLLQLLESRLDNMVYRMGFASSRNEARQLVNHGHFLVNGRKVDIPSFRTKPGMVIEVAEKSKKVGSIEDSLKTVSRRGIPEWLEVDVNNFRGVVKALPTRDQLPPTIREQLIVEFYSK</sequence>
<dbReference type="InterPro" id="IPR036986">
    <property type="entry name" value="S4_RNA-bd_sf"/>
</dbReference>
<dbReference type="CDD" id="cd00165">
    <property type="entry name" value="S4"/>
    <property type="match status" value="1"/>
</dbReference>
<dbReference type="InterPro" id="IPR002942">
    <property type="entry name" value="S4_RNA-bd"/>
</dbReference>
<keyword evidence="5 7" id="KW-0687">Ribonucleoprotein</keyword>
<dbReference type="SUPFAM" id="SSF55174">
    <property type="entry name" value="Alpha-L RNA-binding motif"/>
    <property type="match status" value="1"/>
</dbReference>
<comment type="subunit">
    <text evidence="7">Part of the 30S ribosomal subunit. Contacts protein S5. The interaction surface between S4 and S5 is involved in control of translational fidelity.</text>
</comment>
<dbReference type="PANTHER" id="PTHR11831:SF4">
    <property type="entry name" value="SMALL RIBOSOMAL SUBUNIT PROTEIN US4M"/>
    <property type="match status" value="1"/>
</dbReference>
<reference evidence="11" key="1">
    <citation type="journal article" date="2020" name="mSystems">
        <title>Genome- and Community-Level Interaction Insights into Carbon Utilization and Element Cycling Functions of Hydrothermarchaeota in Hydrothermal Sediment.</title>
        <authorList>
            <person name="Zhou Z."/>
            <person name="Liu Y."/>
            <person name="Xu W."/>
            <person name="Pan J."/>
            <person name="Luo Z.H."/>
            <person name="Li M."/>
        </authorList>
    </citation>
    <scope>NUCLEOTIDE SEQUENCE [LARGE SCALE GENOMIC DNA]</scope>
    <source>
        <strain evidence="11">SpSt-769</strain>
    </source>
</reference>
<evidence type="ECO:0000256" key="7">
    <source>
        <dbReference type="HAMAP-Rule" id="MF_01306"/>
    </source>
</evidence>
<dbReference type="GO" id="GO:0006412">
    <property type="term" value="P:translation"/>
    <property type="evidence" value="ECO:0007669"/>
    <property type="project" value="UniProtKB-UniRule"/>
</dbReference>
<dbReference type="Pfam" id="PF00163">
    <property type="entry name" value="Ribosomal_S4"/>
    <property type="match status" value="1"/>
</dbReference>
<evidence type="ECO:0000256" key="1">
    <source>
        <dbReference type="ARBA" id="ARBA00007465"/>
    </source>
</evidence>
<dbReference type="InterPro" id="IPR022801">
    <property type="entry name" value="Ribosomal_uS4"/>
</dbReference>
<evidence type="ECO:0000256" key="4">
    <source>
        <dbReference type="ARBA" id="ARBA00022980"/>
    </source>
</evidence>
<protein>
    <recommendedName>
        <fullName evidence="6 7">Small ribosomal subunit protein uS4</fullName>
    </recommendedName>
</protein>
<comment type="function">
    <text evidence="7">One of the primary rRNA binding proteins, it binds directly to 16S rRNA where it nucleates assembly of the body of the 30S subunit.</text>
</comment>
<dbReference type="HAMAP" id="MF_01306_B">
    <property type="entry name" value="Ribosomal_uS4_B"/>
    <property type="match status" value="1"/>
</dbReference>
<dbReference type="NCBIfam" id="TIGR01017">
    <property type="entry name" value="rpsD_bact"/>
    <property type="match status" value="1"/>
</dbReference>
<evidence type="ECO:0000256" key="2">
    <source>
        <dbReference type="ARBA" id="ARBA00022730"/>
    </source>
</evidence>
<keyword evidence="3 7" id="KW-0694">RNA-binding</keyword>